<dbReference type="GO" id="GO:0000949">
    <property type="term" value="P:aromatic amino acid family catabolic process to alcohol via Ehrlich pathway"/>
    <property type="evidence" value="ECO:0007669"/>
    <property type="project" value="TreeGrafter"/>
</dbReference>
<dbReference type="PIRSF" id="PIRSF036565">
    <property type="entry name" value="Pyruvt_ip_decrb"/>
    <property type="match status" value="1"/>
</dbReference>
<dbReference type="InterPro" id="IPR029061">
    <property type="entry name" value="THDP-binding"/>
</dbReference>
<dbReference type="Gene3D" id="3.40.50.1220">
    <property type="entry name" value="TPP-binding domain"/>
    <property type="match status" value="1"/>
</dbReference>
<evidence type="ECO:0000256" key="6">
    <source>
        <dbReference type="ARBA" id="ARBA00022723"/>
    </source>
</evidence>
<dbReference type="InterPro" id="IPR047214">
    <property type="entry name" value="TPP_PDC_IPDC"/>
</dbReference>
<dbReference type="PANTHER" id="PTHR43452">
    <property type="entry name" value="PYRUVATE DECARBOXYLASE"/>
    <property type="match status" value="1"/>
</dbReference>
<dbReference type="InterPro" id="IPR000399">
    <property type="entry name" value="TPP-bd_CS"/>
</dbReference>
<dbReference type="InterPro" id="IPR047213">
    <property type="entry name" value="TPP_PYR_PDC_IPDC-like"/>
</dbReference>
<dbReference type="GO" id="GO:0005829">
    <property type="term" value="C:cytosol"/>
    <property type="evidence" value="ECO:0007669"/>
    <property type="project" value="TreeGrafter"/>
</dbReference>
<feature type="binding site" evidence="11">
    <location>
        <position position="487"/>
    </location>
    <ligand>
        <name>Mg(2+)</name>
        <dbReference type="ChEBI" id="CHEBI:18420"/>
    </ligand>
</feature>
<name>A0A841C9U8_9PSEU</name>
<dbReference type="AlphaFoldDB" id="A0A841C9U8"/>
<evidence type="ECO:0000256" key="2">
    <source>
        <dbReference type="ARBA" id="ARBA00001964"/>
    </source>
</evidence>
<proteinExistence type="inferred from homology"/>
<keyword evidence="6 11" id="KW-0479">Metal-binding</keyword>
<reference evidence="16 17" key="1">
    <citation type="submission" date="2020-08" db="EMBL/GenBank/DDBJ databases">
        <title>Genomic Encyclopedia of Type Strains, Phase III (KMG-III): the genomes of soil and plant-associated and newly described type strains.</title>
        <authorList>
            <person name="Whitman W."/>
        </authorList>
    </citation>
    <scope>NUCLEOTIDE SEQUENCE [LARGE SCALE GENOMIC DNA]</scope>
    <source>
        <strain evidence="16 17">CECT 8640</strain>
    </source>
</reference>
<dbReference type="Pfam" id="PF00205">
    <property type="entry name" value="TPP_enzyme_M"/>
    <property type="match status" value="1"/>
</dbReference>
<dbReference type="InterPro" id="IPR029035">
    <property type="entry name" value="DHS-like_NAD/FAD-binding_dom"/>
</dbReference>
<evidence type="ECO:0000259" key="13">
    <source>
        <dbReference type="Pfam" id="PF00205"/>
    </source>
</evidence>
<dbReference type="FunFam" id="3.40.50.970:FF:000024">
    <property type="entry name" value="Pyruvate decarboxylase isozyme"/>
    <property type="match status" value="1"/>
</dbReference>
<sequence length="579" mass="61490">MTASRSDTNATVMDHLLDRLNALGVRHLFGVPGDYNLKVLDRVVAHPRVEWVGTASELGAAYAADGYGRTNGFGALLTTFGVGELSAINGVAGSYAEHVPLLHIAVGPTSATEEAGSLVHHTMGDGDFDRFARAHRHVVCADAVLRPDDALSEIDRVLTTCLRESRPGYLRVPRDVALGPAAPHPPLDLPDRQADADSVEAFRGAARERLAAAGSVAVLADFLVDRFHARAELAALVAAGSLPHATLTAGKTVVDERDPAFLGVYAGAMSEAGVRAAIDQADLLILAGVVLADMATGKFTHEFDPDEAIDLGPTTARVDGVAFPDVPLATALAVLTELVEERPPAPTPPAGSAHHQPASPARLANVLKESATALGRKLCGSQLPLTQSYLWKAVGSALRPDHTVYADNGTAMLGIADRRFPSGARFVAQPMWSSIGYCIPALLGGQLADPSRRGLLLIGDGAAQLTVQELGVIGHHRLTPIVLLVNNDGYTIERVTHGLHAVYNDIVQWRWADLPAALGVRRPLVLSARRPAELDSALARAVDTTDRFVLIEVFLHKEDVPPALKRMVANRPDRAKWVA</sequence>
<accession>A0A841C9U8</accession>
<dbReference type="InterPro" id="IPR012110">
    <property type="entry name" value="PDC/IPDC-like"/>
</dbReference>
<evidence type="ECO:0000256" key="1">
    <source>
        <dbReference type="ARBA" id="ARBA00001920"/>
    </source>
</evidence>
<evidence type="ECO:0000256" key="9">
    <source>
        <dbReference type="ARBA" id="ARBA00023052"/>
    </source>
</evidence>
<dbReference type="FunFam" id="3.40.50.970:FF:000019">
    <property type="entry name" value="Pyruvate decarboxylase isozyme"/>
    <property type="match status" value="1"/>
</dbReference>
<evidence type="ECO:0000259" key="14">
    <source>
        <dbReference type="Pfam" id="PF02775"/>
    </source>
</evidence>
<evidence type="ECO:0000256" key="10">
    <source>
        <dbReference type="ARBA" id="ARBA00023239"/>
    </source>
</evidence>
<comment type="cofactor">
    <cofactor evidence="2">
        <name>thiamine diphosphate</name>
        <dbReference type="ChEBI" id="CHEBI:58937"/>
    </cofactor>
</comment>
<protein>
    <recommendedName>
        <fullName evidence="5">Alpha-keto-acid decarboxylase</fullName>
    </recommendedName>
</protein>
<dbReference type="CDD" id="cd02005">
    <property type="entry name" value="TPP_PDC_IPDC"/>
    <property type="match status" value="1"/>
</dbReference>
<evidence type="ECO:0000256" key="12">
    <source>
        <dbReference type="RuleBase" id="RU362132"/>
    </source>
</evidence>
<comment type="similarity">
    <text evidence="4 12">Belongs to the TPP enzyme family.</text>
</comment>
<evidence type="ECO:0000256" key="3">
    <source>
        <dbReference type="ARBA" id="ARBA00002938"/>
    </source>
</evidence>
<evidence type="ECO:0000256" key="11">
    <source>
        <dbReference type="PIRSR" id="PIRSR036565-2"/>
    </source>
</evidence>
<dbReference type="PANTHER" id="PTHR43452:SF30">
    <property type="entry name" value="PYRUVATE DECARBOXYLASE ISOZYME 1-RELATED"/>
    <property type="match status" value="1"/>
</dbReference>
<evidence type="ECO:0000313" key="17">
    <source>
        <dbReference type="Proteomes" id="UP000547510"/>
    </source>
</evidence>
<dbReference type="GO" id="GO:0030976">
    <property type="term" value="F:thiamine pyrophosphate binding"/>
    <property type="evidence" value="ECO:0007669"/>
    <property type="project" value="InterPro"/>
</dbReference>
<dbReference type="PROSITE" id="PS00187">
    <property type="entry name" value="TPP_ENZYMES"/>
    <property type="match status" value="1"/>
</dbReference>
<comment type="cofactor">
    <cofactor evidence="1">
        <name>a metal cation</name>
        <dbReference type="ChEBI" id="CHEBI:25213"/>
    </cofactor>
</comment>
<evidence type="ECO:0000256" key="8">
    <source>
        <dbReference type="ARBA" id="ARBA00022842"/>
    </source>
</evidence>
<feature type="binding site" evidence="11">
    <location>
        <position position="489"/>
    </location>
    <ligand>
        <name>Mg(2+)</name>
        <dbReference type="ChEBI" id="CHEBI:18420"/>
    </ligand>
</feature>
<comment type="caution">
    <text evidence="16">The sequence shown here is derived from an EMBL/GenBank/DDBJ whole genome shotgun (WGS) entry which is preliminary data.</text>
</comment>
<feature type="domain" description="Thiamine pyrophosphate enzyme central" evidence="13">
    <location>
        <begin position="206"/>
        <end position="331"/>
    </location>
</feature>
<evidence type="ECO:0000256" key="4">
    <source>
        <dbReference type="ARBA" id="ARBA00007812"/>
    </source>
</evidence>
<evidence type="ECO:0000256" key="7">
    <source>
        <dbReference type="ARBA" id="ARBA00022793"/>
    </source>
</evidence>
<dbReference type="InterPro" id="IPR012001">
    <property type="entry name" value="Thiamin_PyroP_enz_TPP-bd_dom"/>
</dbReference>
<feature type="domain" description="Thiamine pyrophosphate enzyme N-terminal TPP-binding" evidence="15">
    <location>
        <begin position="11"/>
        <end position="114"/>
    </location>
</feature>
<dbReference type="InterPro" id="IPR011766">
    <property type="entry name" value="TPP_enzyme_TPP-bd"/>
</dbReference>
<comment type="cofactor">
    <cofactor evidence="11">
        <name>Mg(2+)</name>
        <dbReference type="ChEBI" id="CHEBI:18420"/>
    </cofactor>
    <text evidence="11">Binds 1 Mg(2+) per subunit.</text>
</comment>
<dbReference type="Pfam" id="PF02775">
    <property type="entry name" value="TPP_enzyme_C"/>
    <property type="match status" value="1"/>
</dbReference>
<dbReference type="Pfam" id="PF02776">
    <property type="entry name" value="TPP_enzyme_N"/>
    <property type="match status" value="1"/>
</dbReference>
<dbReference type="SUPFAM" id="SSF52518">
    <property type="entry name" value="Thiamin diphosphate-binding fold (THDP-binding)"/>
    <property type="match status" value="2"/>
</dbReference>
<dbReference type="RefSeq" id="WP_184687770.1">
    <property type="nucleotide sequence ID" value="NZ_JACHJN010000001.1"/>
</dbReference>
<keyword evidence="10 16" id="KW-0456">Lyase</keyword>
<dbReference type="EMBL" id="JACHJN010000001">
    <property type="protein sequence ID" value="MBB5953941.1"/>
    <property type="molecule type" value="Genomic_DNA"/>
</dbReference>
<keyword evidence="7" id="KW-0210">Decarboxylase</keyword>
<keyword evidence="16" id="KW-0670">Pyruvate</keyword>
<feature type="domain" description="Thiamine pyrophosphate enzyme TPP-binding" evidence="14">
    <location>
        <begin position="419"/>
        <end position="553"/>
    </location>
</feature>
<dbReference type="GO" id="GO:0000287">
    <property type="term" value="F:magnesium ion binding"/>
    <property type="evidence" value="ECO:0007669"/>
    <property type="project" value="InterPro"/>
</dbReference>
<evidence type="ECO:0000259" key="15">
    <source>
        <dbReference type="Pfam" id="PF02776"/>
    </source>
</evidence>
<dbReference type="Gene3D" id="3.40.50.970">
    <property type="match status" value="2"/>
</dbReference>
<organism evidence="16 17">
    <name type="scientific">Saccharothrix tamanrassetensis</name>
    <dbReference type="NCBI Taxonomy" id="1051531"/>
    <lineage>
        <taxon>Bacteria</taxon>
        <taxon>Bacillati</taxon>
        <taxon>Actinomycetota</taxon>
        <taxon>Actinomycetes</taxon>
        <taxon>Pseudonocardiales</taxon>
        <taxon>Pseudonocardiaceae</taxon>
        <taxon>Saccharothrix</taxon>
    </lineage>
</organism>
<dbReference type="SUPFAM" id="SSF52467">
    <property type="entry name" value="DHS-like NAD/FAD-binding domain"/>
    <property type="match status" value="1"/>
</dbReference>
<keyword evidence="17" id="KW-1185">Reference proteome</keyword>
<keyword evidence="8 11" id="KW-0460">Magnesium</keyword>
<evidence type="ECO:0000256" key="5">
    <source>
        <dbReference type="ARBA" id="ARBA00020054"/>
    </source>
</evidence>
<keyword evidence="9 12" id="KW-0786">Thiamine pyrophosphate</keyword>
<dbReference type="Proteomes" id="UP000547510">
    <property type="component" value="Unassembled WGS sequence"/>
</dbReference>
<dbReference type="CDD" id="cd07038">
    <property type="entry name" value="TPP_PYR_PDC_IPDC_like"/>
    <property type="match status" value="1"/>
</dbReference>
<dbReference type="GO" id="GO:0004737">
    <property type="term" value="F:pyruvate decarboxylase activity"/>
    <property type="evidence" value="ECO:0007669"/>
    <property type="project" value="TreeGrafter"/>
</dbReference>
<gene>
    <name evidence="16" type="ORF">FHS29_000511</name>
</gene>
<feature type="binding site" evidence="11">
    <location>
        <position position="460"/>
    </location>
    <ligand>
        <name>Mg(2+)</name>
        <dbReference type="ChEBI" id="CHEBI:18420"/>
    </ligand>
</feature>
<comment type="function">
    <text evidence="3">Decarboxylates branched-chain and aromatic alpha-keto acids to aldehydes.</text>
</comment>
<evidence type="ECO:0000313" key="16">
    <source>
        <dbReference type="EMBL" id="MBB5953941.1"/>
    </source>
</evidence>
<dbReference type="InterPro" id="IPR012000">
    <property type="entry name" value="Thiamin_PyroP_enz_cen_dom"/>
</dbReference>